<proteinExistence type="predicted"/>
<dbReference type="OrthoDB" id="272595at2759"/>
<feature type="chain" id="PRO_5006622395" evidence="1">
    <location>
        <begin position="23"/>
        <end position="136"/>
    </location>
</feature>
<protein>
    <submittedName>
        <fullName evidence="2">Membrane-associated protein, putative</fullName>
    </submittedName>
</protein>
<sequence length="136" mass="14982">MMRLTCMSALLLVAALLLAVLGTPTSVDANLCKVGKSNSAWKHGGGIFRRKGPKSIEWTEYDNDGKAGSDFVEETREGDQLVITNQVRGISILLRHDLAGIRNRGEQQFQQLYQGGWMKVADCTKDAKGAKEEKNE</sequence>
<dbReference type="EMBL" id="CYKH01001805">
    <property type="protein sequence ID" value="CUG90241.1"/>
    <property type="molecule type" value="Genomic_DNA"/>
</dbReference>
<dbReference type="AlphaFoldDB" id="A0A0S4JJA7"/>
<dbReference type="Proteomes" id="UP000051952">
    <property type="component" value="Unassembled WGS sequence"/>
</dbReference>
<evidence type="ECO:0000313" key="3">
    <source>
        <dbReference type="Proteomes" id="UP000051952"/>
    </source>
</evidence>
<feature type="signal peptide" evidence="1">
    <location>
        <begin position="1"/>
        <end position="22"/>
    </location>
</feature>
<accession>A0A0S4JJA7</accession>
<name>A0A0S4JJA7_BODSA</name>
<evidence type="ECO:0000256" key="1">
    <source>
        <dbReference type="SAM" id="SignalP"/>
    </source>
</evidence>
<gene>
    <name evidence="2" type="ORF">BSAL_25700</name>
</gene>
<keyword evidence="1" id="KW-0732">Signal</keyword>
<dbReference type="OMA" id="NSFVEEH"/>
<dbReference type="VEuPathDB" id="TriTrypDB:BSAL_25700"/>
<evidence type="ECO:0000313" key="2">
    <source>
        <dbReference type="EMBL" id="CUG90241.1"/>
    </source>
</evidence>
<reference evidence="3" key="1">
    <citation type="submission" date="2015-09" db="EMBL/GenBank/DDBJ databases">
        <authorList>
            <consortium name="Pathogen Informatics"/>
        </authorList>
    </citation>
    <scope>NUCLEOTIDE SEQUENCE [LARGE SCALE GENOMIC DNA]</scope>
    <source>
        <strain evidence="3">Lake Konstanz</strain>
    </source>
</reference>
<keyword evidence="3" id="KW-1185">Reference proteome</keyword>
<organism evidence="2 3">
    <name type="scientific">Bodo saltans</name>
    <name type="common">Flagellated protozoan</name>
    <dbReference type="NCBI Taxonomy" id="75058"/>
    <lineage>
        <taxon>Eukaryota</taxon>
        <taxon>Discoba</taxon>
        <taxon>Euglenozoa</taxon>
        <taxon>Kinetoplastea</taxon>
        <taxon>Metakinetoplastina</taxon>
        <taxon>Eubodonida</taxon>
        <taxon>Bodonidae</taxon>
        <taxon>Bodo</taxon>
    </lineage>
</organism>